<reference evidence="2 3" key="2">
    <citation type="submission" date="2018-11" db="EMBL/GenBank/DDBJ databases">
        <authorList>
            <consortium name="Pathogen Informatics"/>
        </authorList>
    </citation>
    <scope>NUCLEOTIDE SEQUENCE [LARGE SCALE GENOMIC DNA]</scope>
    <source>
        <strain evidence="2 3">Egypt</strain>
    </source>
</reference>
<sequence>MGESSNSIVVSDPVPKASAPVVILAPPYTDVAATPSMKTTSETTTRRKQPKKSPCYQLLHCFHKHVRPSRHPRHPRHLTSMQATWPDQVRSVCKYPVQQGKVPMQSQCVIVVSLPEAEFITAQVRLGHDL</sequence>
<dbReference type="AlphaFoldDB" id="A0A183AH66"/>
<gene>
    <name evidence="2" type="ORF">ECPE_LOCUS6301</name>
</gene>
<accession>A0A183AH66</accession>
<dbReference type="EMBL" id="UZAN01043295">
    <property type="protein sequence ID" value="VDP77995.1"/>
    <property type="molecule type" value="Genomic_DNA"/>
</dbReference>
<protein>
    <submittedName>
        <fullName evidence="2 4">Uncharacterized protein</fullName>
    </submittedName>
</protein>
<evidence type="ECO:0000313" key="2">
    <source>
        <dbReference type="EMBL" id="VDP77995.1"/>
    </source>
</evidence>
<keyword evidence="3" id="KW-1185">Reference proteome</keyword>
<feature type="compositionally biased region" description="Low complexity" evidence="1">
    <location>
        <begin position="34"/>
        <end position="43"/>
    </location>
</feature>
<organism evidence="4">
    <name type="scientific">Echinostoma caproni</name>
    <dbReference type="NCBI Taxonomy" id="27848"/>
    <lineage>
        <taxon>Eukaryota</taxon>
        <taxon>Metazoa</taxon>
        <taxon>Spiralia</taxon>
        <taxon>Lophotrochozoa</taxon>
        <taxon>Platyhelminthes</taxon>
        <taxon>Trematoda</taxon>
        <taxon>Digenea</taxon>
        <taxon>Plagiorchiida</taxon>
        <taxon>Echinostomata</taxon>
        <taxon>Echinostomatoidea</taxon>
        <taxon>Echinostomatidae</taxon>
        <taxon>Echinostoma</taxon>
    </lineage>
</organism>
<evidence type="ECO:0000313" key="4">
    <source>
        <dbReference type="WBParaSite" id="ECPE_0000631401-mRNA-1"/>
    </source>
</evidence>
<dbReference type="WBParaSite" id="ECPE_0000631401-mRNA-1">
    <property type="protein sequence ID" value="ECPE_0000631401-mRNA-1"/>
    <property type="gene ID" value="ECPE_0000631401"/>
</dbReference>
<evidence type="ECO:0000313" key="3">
    <source>
        <dbReference type="Proteomes" id="UP000272942"/>
    </source>
</evidence>
<evidence type="ECO:0000256" key="1">
    <source>
        <dbReference type="SAM" id="MobiDB-lite"/>
    </source>
</evidence>
<reference evidence="4" key="1">
    <citation type="submission" date="2016-06" db="UniProtKB">
        <authorList>
            <consortium name="WormBaseParasite"/>
        </authorList>
    </citation>
    <scope>IDENTIFICATION</scope>
</reference>
<feature type="region of interest" description="Disordered" evidence="1">
    <location>
        <begin position="32"/>
        <end position="51"/>
    </location>
</feature>
<name>A0A183AH66_9TREM</name>
<proteinExistence type="predicted"/>
<dbReference type="Proteomes" id="UP000272942">
    <property type="component" value="Unassembled WGS sequence"/>
</dbReference>